<reference evidence="5" key="1">
    <citation type="submission" date="2018-01" db="EMBL/GenBank/DDBJ databases">
        <authorList>
            <person name="Alioto T."/>
            <person name="Alioto T."/>
        </authorList>
    </citation>
    <scope>NUCLEOTIDE SEQUENCE [LARGE SCALE GENOMIC DNA]</scope>
</reference>
<dbReference type="InterPro" id="IPR000618">
    <property type="entry name" value="Insect_cuticle"/>
</dbReference>
<evidence type="ECO:0000313" key="5">
    <source>
        <dbReference type="Proteomes" id="UP000268350"/>
    </source>
</evidence>
<dbReference type="STRING" id="7266.A0A3B0JPL8"/>
<dbReference type="PANTHER" id="PTHR10380">
    <property type="entry name" value="CUTICLE PROTEIN"/>
    <property type="match status" value="1"/>
</dbReference>
<dbReference type="PROSITE" id="PS51257">
    <property type="entry name" value="PROKAR_LIPOPROTEIN"/>
    <property type="match status" value="1"/>
</dbReference>
<organism evidence="4 5">
    <name type="scientific">Drosophila guanche</name>
    <name type="common">Fruit fly</name>
    <dbReference type="NCBI Taxonomy" id="7266"/>
    <lineage>
        <taxon>Eukaryota</taxon>
        <taxon>Metazoa</taxon>
        <taxon>Ecdysozoa</taxon>
        <taxon>Arthropoda</taxon>
        <taxon>Hexapoda</taxon>
        <taxon>Insecta</taxon>
        <taxon>Pterygota</taxon>
        <taxon>Neoptera</taxon>
        <taxon>Endopterygota</taxon>
        <taxon>Diptera</taxon>
        <taxon>Brachycera</taxon>
        <taxon>Muscomorpha</taxon>
        <taxon>Ephydroidea</taxon>
        <taxon>Drosophilidae</taxon>
        <taxon>Drosophila</taxon>
        <taxon>Sophophora</taxon>
    </lineage>
</organism>
<protein>
    <submittedName>
        <fullName evidence="4">Blast:Cuticular protein 47Eg</fullName>
    </submittedName>
</protein>
<dbReference type="GO" id="GO:0008010">
    <property type="term" value="F:structural constituent of chitin-based larval cuticle"/>
    <property type="evidence" value="ECO:0007669"/>
    <property type="project" value="TreeGrafter"/>
</dbReference>
<sequence length="117" mass="12695">MKFIIAFACLLAVACANEDAGVLRNDAEVNVDSFKYALKLDNSVDVEQQGEQNGDTWVVKGQQAWTSPEGVPVSIQYVADQNGYQVLAANPPLPTSPPIPEAIQRSLEWIAAHPSKE</sequence>
<feature type="signal peptide" evidence="3">
    <location>
        <begin position="1"/>
        <end position="16"/>
    </location>
</feature>
<name>A0A3B0JPL8_DROGU</name>
<evidence type="ECO:0000313" key="4">
    <source>
        <dbReference type="EMBL" id="SPP74591.1"/>
    </source>
</evidence>
<dbReference type="InterPro" id="IPR031311">
    <property type="entry name" value="CHIT_BIND_RR_consensus"/>
</dbReference>
<dbReference type="AlphaFoldDB" id="A0A3B0JPL8"/>
<gene>
    <name evidence="4" type="ORF">DGUA_6G002243</name>
</gene>
<feature type="chain" id="PRO_5017231776" evidence="3">
    <location>
        <begin position="17"/>
        <end position="117"/>
    </location>
</feature>
<dbReference type="InterPro" id="IPR050468">
    <property type="entry name" value="Cuticle_Struct_Prot"/>
</dbReference>
<dbReference type="OrthoDB" id="6372059at2759"/>
<dbReference type="OMA" id="QAWKSPE"/>
<dbReference type="PROSITE" id="PS00233">
    <property type="entry name" value="CHIT_BIND_RR_1"/>
    <property type="match status" value="1"/>
</dbReference>
<dbReference type="EMBL" id="OUUW01000001">
    <property type="protein sequence ID" value="SPP74591.1"/>
    <property type="molecule type" value="Genomic_DNA"/>
</dbReference>
<keyword evidence="3" id="KW-0732">Signal</keyword>
<dbReference type="PANTHER" id="PTHR10380:SF241">
    <property type="entry name" value="CUTICULAR PROTEIN 47EG-RELATED"/>
    <property type="match status" value="1"/>
</dbReference>
<proteinExistence type="predicted"/>
<evidence type="ECO:0000256" key="2">
    <source>
        <dbReference type="PROSITE-ProRule" id="PRU00497"/>
    </source>
</evidence>
<dbReference type="Pfam" id="PF00379">
    <property type="entry name" value="Chitin_bind_4"/>
    <property type="match status" value="1"/>
</dbReference>
<keyword evidence="5" id="KW-1185">Reference proteome</keyword>
<evidence type="ECO:0000256" key="1">
    <source>
        <dbReference type="ARBA" id="ARBA00022460"/>
    </source>
</evidence>
<dbReference type="Proteomes" id="UP000268350">
    <property type="component" value="Unassembled WGS sequence"/>
</dbReference>
<keyword evidence="1 2" id="KW-0193">Cuticle</keyword>
<accession>A0A3B0JPL8</accession>
<dbReference type="PROSITE" id="PS51155">
    <property type="entry name" value="CHIT_BIND_RR_2"/>
    <property type="match status" value="1"/>
</dbReference>
<dbReference type="GO" id="GO:0062129">
    <property type="term" value="C:chitin-based extracellular matrix"/>
    <property type="evidence" value="ECO:0007669"/>
    <property type="project" value="TreeGrafter"/>
</dbReference>
<evidence type="ECO:0000256" key="3">
    <source>
        <dbReference type="SAM" id="SignalP"/>
    </source>
</evidence>